<proteinExistence type="predicted"/>
<evidence type="ECO:0000313" key="2">
    <source>
        <dbReference type="Proteomes" id="UP001641549"/>
    </source>
</evidence>
<dbReference type="Proteomes" id="UP001641549">
    <property type="component" value="Chromosome UFOv-RH-23may17-C8087"/>
</dbReference>
<sequence length="177" mass="19591">MLQILTVGNPYPLKIVRNSNGEGASTQFLLKSGNLLQIVISSLDSVELWSLKKGTIKAGFLYEQGEMLWLFKFFDKNGNPTFTLDAPFNAKLISGDMIDLHNITNENQRLVIDIHVIDNGILKALRSVTMPPGLTIGFLSSVQDQISAVKTKSLNTKWLALSPDELFNSCKTYSLGE</sequence>
<protein>
    <submittedName>
        <fullName evidence="1">Uncharacterized protein</fullName>
    </submittedName>
</protein>
<dbReference type="EMBL" id="LR797314">
    <property type="protein sequence ID" value="CAB4202771.1"/>
    <property type="molecule type" value="Genomic_DNA"/>
</dbReference>
<reference evidence="1" key="1">
    <citation type="submission" date="2020-05" db="EMBL/GenBank/DDBJ databases">
        <authorList>
            <person name="Chiriac C."/>
            <person name="Salcher M."/>
            <person name="Ghai R."/>
            <person name="Kavagutti S V."/>
        </authorList>
    </citation>
    <scope>NUCLEOTIDE SEQUENCE [LARGE SCALE GENOMIC DNA]</scope>
</reference>
<accession>A0A6J5RW22</accession>
<organism evidence="1 2">
    <name type="scientific">uncultured Caudovirales phage</name>
    <dbReference type="NCBI Taxonomy" id="2100421"/>
    <lineage>
        <taxon>Viruses</taxon>
        <taxon>Duplodnaviria</taxon>
        <taxon>Heunggongvirae</taxon>
        <taxon>Uroviricota</taxon>
        <taxon>Caudoviricetes</taxon>
        <taxon>Peduoviridae</taxon>
        <taxon>Maltschvirus</taxon>
        <taxon>Maltschvirus maltsch</taxon>
    </lineage>
</organism>
<name>A0A6J5RW22_9CAUD</name>
<keyword evidence="2" id="KW-1185">Reference proteome</keyword>
<gene>
    <name evidence="1" type="ORF">UFOVP1367_37</name>
</gene>
<evidence type="ECO:0000313" key="1">
    <source>
        <dbReference type="EMBL" id="CAB4202771.1"/>
    </source>
</evidence>